<evidence type="ECO:0000313" key="2">
    <source>
        <dbReference type="Proteomes" id="UP001603418"/>
    </source>
</evidence>
<dbReference type="RefSeq" id="WP_244405568.1">
    <property type="nucleotide sequence ID" value="NZ_JBFACJ010000003.1"/>
</dbReference>
<evidence type="ECO:0008006" key="3">
    <source>
        <dbReference type="Google" id="ProtNLM"/>
    </source>
</evidence>
<reference evidence="1 2" key="1">
    <citation type="submission" date="2024-10" db="EMBL/GenBank/DDBJ databases">
        <title>The Natural Products Discovery Center: Release of the First 8490 Sequenced Strains for Exploring Actinobacteria Biosynthetic Diversity.</title>
        <authorList>
            <person name="Kalkreuter E."/>
            <person name="Kautsar S.A."/>
            <person name="Yang D."/>
            <person name="Bader C.D."/>
            <person name="Teijaro C.N."/>
            <person name="Fluegel L."/>
            <person name="Davis C.M."/>
            <person name="Simpson J.R."/>
            <person name="Lauterbach L."/>
            <person name="Steele A.D."/>
            <person name="Gui C."/>
            <person name="Meng S."/>
            <person name="Li G."/>
            <person name="Viehrig K."/>
            <person name="Ye F."/>
            <person name="Su P."/>
            <person name="Kiefer A.F."/>
            <person name="Nichols A."/>
            <person name="Cepeda A.J."/>
            <person name="Yan W."/>
            <person name="Fan B."/>
            <person name="Jiang Y."/>
            <person name="Adhikari A."/>
            <person name="Zheng C.-J."/>
            <person name="Schuster L."/>
            <person name="Cowan T.M."/>
            <person name="Smanski M.J."/>
            <person name="Chevrette M.G."/>
            <person name="De Carvalho L.P.S."/>
            <person name="Shen B."/>
        </authorList>
    </citation>
    <scope>NUCLEOTIDE SEQUENCE [LARGE SCALE GENOMIC DNA]</scope>
    <source>
        <strain evidence="1 2">NPDC013366</strain>
    </source>
</reference>
<evidence type="ECO:0000313" key="1">
    <source>
        <dbReference type="EMBL" id="MFF9881537.1"/>
    </source>
</evidence>
<protein>
    <recommendedName>
        <fullName evidence="3">Nuclear transport factor 2 family protein</fullName>
    </recommendedName>
</protein>
<comment type="caution">
    <text evidence="1">The sequence shown here is derived from an EMBL/GenBank/DDBJ whole genome shotgun (WGS) entry which is preliminary data.</text>
</comment>
<accession>A0ABW6YRS9</accession>
<proteinExistence type="predicted"/>
<sequence length="132" mass="14568">MLWLLYPAAVQQDPGGGDGMERELLERLLVGNDEASVAALAALRCGASHVVWEGTTSAGALARVYERRLRYTRRRGIETTNLAHAVDQLGRHQHPVRLGQIRAADGAWTFMLFLTEDGSRLIACTGVRRTRV</sequence>
<keyword evidence="2" id="KW-1185">Reference proteome</keyword>
<dbReference type="Proteomes" id="UP001603418">
    <property type="component" value="Unassembled WGS sequence"/>
</dbReference>
<name>A0ABW6YRS9_9ACTN</name>
<organism evidence="1 2">
    <name type="scientific">Streptomyces eurythermus</name>
    <dbReference type="NCBI Taxonomy" id="42237"/>
    <lineage>
        <taxon>Bacteria</taxon>
        <taxon>Bacillati</taxon>
        <taxon>Actinomycetota</taxon>
        <taxon>Actinomycetes</taxon>
        <taxon>Kitasatosporales</taxon>
        <taxon>Streptomycetaceae</taxon>
        <taxon>Streptomyces</taxon>
    </lineage>
</organism>
<dbReference type="EMBL" id="JBICBM010000003">
    <property type="protein sequence ID" value="MFF9881537.1"/>
    <property type="molecule type" value="Genomic_DNA"/>
</dbReference>
<gene>
    <name evidence="1" type="ORF">ACF1HC_07955</name>
</gene>